<organism evidence="4">
    <name type="scientific">bioreactor metagenome</name>
    <dbReference type="NCBI Taxonomy" id="1076179"/>
    <lineage>
        <taxon>unclassified sequences</taxon>
        <taxon>metagenomes</taxon>
        <taxon>ecological metagenomes</taxon>
    </lineage>
</organism>
<feature type="region of interest" description="Disordered" evidence="1">
    <location>
        <begin position="1"/>
        <end position="28"/>
    </location>
</feature>
<dbReference type="InterPro" id="IPR012908">
    <property type="entry name" value="PGAP1-ab_dom-like"/>
</dbReference>
<feature type="compositionally biased region" description="Polar residues" evidence="1">
    <location>
        <begin position="10"/>
        <end position="23"/>
    </location>
</feature>
<evidence type="ECO:0000313" key="4">
    <source>
        <dbReference type="EMBL" id="MPM60750.1"/>
    </source>
</evidence>
<dbReference type="Pfam" id="PF07819">
    <property type="entry name" value="PGAP1"/>
    <property type="match status" value="1"/>
</dbReference>
<dbReference type="Gene3D" id="3.40.50.1820">
    <property type="entry name" value="alpha/beta hydrolase"/>
    <property type="match status" value="1"/>
</dbReference>
<dbReference type="Pfam" id="PF04773">
    <property type="entry name" value="FecR"/>
    <property type="match status" value="1"/>
</dbReference>
<dbReference type="Gene3D" id="2.60.120.1440">
    <property type="match status" value="1"/>
</dbReference>
<proteinExistence type="predicted"/>
<protein>
    <submittedName>
        <fullName evidence="4">Uncharacterized protein</fullName>
    </submittedName>
</protein>
<name>A0A645B5N3_9ZZZZ</name>
<reference evidence="4" key="1">
    <citation type="submission" date="2019-08" db="EMBL/GenBank/DDBJ databases">
        <authorList>
            <person name="Kucharzyk K."/>
            <person name="Murdoch R.W."/>
            <person name="Higgins S."/>
            <person name="Loffler F."/>
        </authorList>
    </citation>
    <scope>NUCLEOTIDE SEQUENCE</scope>
</reference>
<dbReference type="EMBL" id="VSSQ01017963">
    <property type="protein sequence ID" value="MPM60750.1"/>
    <property type="molecule type" value="Genomic_DNA"/>
</dbReference>
<evidence type="ECO:0000259" key="2">
    <source>
        <dbReference type="Pfam" id="PF04773"/>
    </source>
</evidence>
<dbReference type="InterPro" id="IPR006860">
    <property type="entry name" value="FecR"/>
</dbReference>
<dbReference type="PANTHER" id="PTHR37946">
    <property type="entry name" value="SLL1969 PROTEIN"/>
    <property type="match status" value="1"/>
</dbReference>
<dbReference type="AlphaFoldDB" id="A0A645B5N3"/>
<sequence>MAKDPLPKTDGSQGAISPENNPATGKPWKYVVSDGSSYVVMEISLPGVKTVNYSVEGNKGSISSSPGSTGNSSGSINLSSSGSGKLYYYPPKDIPESAVALIANTQQGKPVRYFPGKVNFNYTGADGKNQAKSIEINYCQVPVILVHGFTGDKSTWELLDRMLSQKGFMTHRGDYYSTGELSGTMDIGAQSYLLADNIQNEIRFYNQNDIKCSYVDIVCHSMGGLIARHYSTIHPNKGKNVRKIIMVGTPNHGIYNAIDLMTGRAAAWFSKSHKGMALEVDASSGTMNLFNSGEKNGTHINSSIEYGNIYVEGTDGVVEGRSARLNGVAEVLLTSMKHSPAIPDGMGYGTKSITTDFMVFGKIINWLNNPIPKASLNMNKWNNENTLSAGKEYDLTGKGDVLRVLNGNLTINIELRKLETDASTTAEINYADGSKVTIKPGTRINYNNDLTEILLHKGKTIYNLKKQGQTFKVITPTLQAGVKGTCFEVSVNEQGASSIYLYSGELEIENLSGKRTMVSSNMVTSPNGNQIQQNNFNPDSRYKAEWASATGFPTLGMFSDKPGSAFSNVVIGGESMIKR</sequence>
<gene>
    <name evidence="4" type="ORF">SDC9_107603</name>
</gene>
<evidence type="ECO:0000256" key="1">
    <source>
        <dbReference type="SAM" id="MobiDB-lite"/>
    </source>
</evidence>
<feature type="domain" description="FecR protein" evidence="2">
    <location>
        <begin position="417"/>
        <end position="505"/>
    </location>
</feature>
<dbReference type="GO" id="GO:0016788">
    <property type="term" value="F:hydrolase activity, acting on ester bonds"/>
    <property type="evidence" value="ECO:0007669"/>
    <property type="project" value="InterPro"/>
</dbReference>
<feature type="domain" description="GPI inositol-deacylase PGAP1-like alpha/beta" evidence="3">
    <location>
        <begin position="140"/>
        <end position="253"/>
    </location>
</feature>
<evidence type="ECO:0000259" key="3">
    <source>
        <dbReference type="Pfam" id="PF07819"/>
    </source>
</evidence>
<dbReference type="PANTHER" id="PTHR37946:SF1">
    <property type="entry name" value="SLL1969 PROTEIN"/>
    <property type="match status" value="1"/>
</dbReference>
<accession>A0A645B5N3</accession>
<dbReference type="SUPFAM" id="SSF53474">
    <property type="entry name" value="alpha/beta-Hydrolases"/>
    <property type="match status" value="1"/>
</dbReference>
<comment type="caution">
    <text evidence="4">The sequence shown here is derived from an EMBL/GenBank/DDBJ whole genome shotgun (WGS) entry which is preliminary data.</text>
</comment>
<dbReference type="InterPro" id="IPR029058">
    <property type="entry name" value="AB_hydrolase_fold"/>
</dbReference>